<keyword evidence="1" id="KW-0472">Membrane</keyword>
<accession>A0A0C7G0T1</accession>
<feature type="transmembrane region" description="Helical" evidence="1">
    <location>
        <begin position="99"/>
        <end position="117"/>
    </location>
</feature>
<feature type="transmembrane region" description="Helical" evidence="1">
    <location>
        <begin position="7"/>
        <end position="24"/>
    </location>
</feature>
<dbReference type="OrthoDB" id="1754394at2"/>
<gene>
    <name evidence="3" type="ORF">R28058_27461</name>
</gene>
<dbReference type="Pfam" id="PF13038">
    <property type="entry name" value="DUF3899"/>
    <property type="match status" value="1"/>
</dbReference>
<evidence type="ECO:0000313" key="3">
    <source>
        <dbReference type="EMBL" id="CEQ05029.1"/>
    </source>
</evidence>
<feature type="domain" description="DUF3899" evidence="2">
    <location>
        <begin position="30"/>
        <end position="107"/>
    </location>
</feature>
<dbReference type="AlphaFoldDB" id="A0A0C7G0T1"/>
<reference evidence="4" key="1">
    <citation type="submission" date="2015-01" db="EMBL/GenBank/DDBJ databases">
        <authorList>
            <person name="Aslett M.A."/>
            <person name="De Silva N."/>
        </authorList>
    </citation>
    <scope>NUCLEOTIDE SEQUENCE [LARGE SCALE GENOMIC DNA]</scope>
    <source>
        <strain evidence="4">R28058</strain>
    </source>
</reference>
<dbReference type="RefSeq" id="WP_055343013.1">
    <property type="nucleotide sequence ID" value="NZ_CDNI01000022.1"/>
</dbReference>
<keyword evidence="1" id="KW-1133">Transmembrane helix</keyword>
<protein>
    <recommendedName>
        <fullName evidence="2">DUF3899 domain-containing protein</fullName>
    </recommendedName>
</protein>
<sequence length="118" mass="13660">MKKFHKLILANLILSFLFYSFNNFERFSFINSSFVIGMIYLSIGVFFYVTEQGVFNLTIYAYNKISSQLQKNRGILSDGPVSIDDYINKRYQFTNTNSLLTSGLIISIANLFISFLIY</sequence>
<evidence type="ECO:0000256" key="1">
    <source>
        <dbReference type="SAM" id="Phobius"/>
    </source>
</evidence>
<dbReference type="InterPro" id="IPR025007">
    <property type="entry name" value="DUF3899"/>
</dbReference>
<keyword evidence="1" id="KW-0812">Transmembrane</keyword>
<dbReference type="Proteomes" id="UP000049127">
    <property type="component" value="Unassembled WGS sequence"/>
</dbReference>
<dbReference type="EMBL" id="CEKZ01000022">
    <property type="protein sequence ID" value="CEQ05029.1"/>
    <property type="molecule type" value="Genomic_DNA"/>
</dbReference>
<evidence type="ECO:0000259" key="2">
    <source>
        <dbReference type="Pfam" id="PF13038"/>
    </source>
</evidence>
<organism evidence="3 4">
    <name type="scientific">Paraclostridium sordellii</name>
    <name type="common">Clostridium sordellii</name>
    <dbReference type="NCBI Taxonomy" id="1505"/>
    <lineage>
        <taxon>Bacteria</taxon>
        <taxon>Bacillati</taxon>
        <taxon>Bacillota</taxon>
        <taxon>Clostridia</taxon>
        <taxon>Peptostreptococcales</taxon>
        <taxon>Peptostreptococcaceae</taxon>
        <taxon>Paraclostridium</taxon>
    </lineage>
</organism>
<feature type="transmembrane region" description="Helical" evidence="1">
    <location>
        <begin position="30"/>
        <end position="49"/>
    </location>
</feature>
<evidence type="ECO:0000313" key="4">
    <source>
        <dbReference type="Proteomes" id="UP000049127"/>
    </source>
</evidence>
<name>A0A0C7G0T1_PARSO</name>
<proteinExistence type="predicted"/>